<evidence type="ECO:0000313" key="5">
    <source>
        <dbReference type="Ensembl" id="ENSPNYP00000011616.1"/>
    </source>
</evidence>
<dbReference type="InterPro" id="IPR015943">
    <property type="entry name" value="WD40/YVTN_repeat-like_dom_sf"/>
</dbReference>
<organism evidence="5">
    <name type="scientific">Pundamilia nyererei</name>
    <dbReference type="NCBI Taxonomy" id="303518"/>
    <lineage>
        <taxon>Eukaryota</taxon>
        <taxon>Metazoa</taxon>
        <taxon>Chordata</taxon>
        <taxon>Craniata</taxon>
        <taxon>Vertebrata</taxon>
        <taxon>Euteleostomi</taxon>
        <taxon>Actinopterygii</taxon>
        <taxon>Neopterygii</taxon>
        <taxon>Teleostei</taxon>
        <taxon>Neoteleostei</taxon>
        <taxon>Acanthomorphata</taxon>
        <taxon>Ovalentaria</taxon>
        <taxon>Cichlomorphae</taxon>
        <taxon>Cichliformes</taxon>
        <taxon>Cichlidae</taxon>
        <taxon>African cichlids</taxon>
        <taxon>Pseudocrenilabrinae</taxon>
        <taxon>Haplochromini</taxon>
        <taxon>Pundamilia</taxon>
    </lineage>
</organism>
<evidence type="ECO:0000256" key="3">
    <source>
        <dbReference type="ARBA" id="ARBA00023242"/>
    </source>
</evidence>
<keyword evidence="3" id="KW-0539">Nucleus</keyword>
<dbReference type="AlphaFoldDB" id="A0A3B4FQR8"/>
<dbReference type="GO" id="GO:0005643">
    <property type="term" value="C:nuclear pore"/>
    <property type="evidence" value="ECO:0007669"/>
    <property type="project" value="TreeGrafter"/>
</dbReference>
<evidence type="ECO:0000259" key="4">
    <source>
        <dbReference type="Pfam" id="PF16755"/>
    </source>
</evidence>
<name>A0A3B4FQR8_9CICH</name>
<protein>
    <submittedName>
        <fullName evidence="5">Nucleoporin 214</fullName>
    </submittedName>
</protein>
<dbReference type="GeneTree" id="ENSGT00940000165854"/>
<feature type="domain" description="Nucleoporin Nup159/Nup146 N-terminal" evidence="4">
    <location>
        <begin position="34"/>
        <end position="207"/>
    </location>
</feature>
<sequence length="255" mass="28156">MSDDADSPPEREMKDFQFRQMKKVRVFDPTLDLPKDRSSLLAISNKYGLTFVGLDRTLKVYLTRDILAADKGDVMTDTSHVSLTVELILHHVALSCDELTLSMCGMSEEAGLSLTFYDVRTFMNKGKLQKLPFASHQPAVAPDVLVQDLKWNPAQVSVLAVCLSDGTIMILDVTDSVNVQARLPSSSGITCICWSPKGKQNFELKEKKVIPCPQFFTPAVDVLWLKTYVFAVAYAAGDGSLETPPELVLISLPVI</sequence>
<dbReference type="InterPro" id="IPR026054">
    <property type="entry name" value="Nucleoporin"/>
</dbReference>
<dbReference type="GO" id="GO:0017056">
    <property type="term" value="F:structural constituent of nuclear pore"/>
    <property type="evidence" value="ECO:0007669"/>
    <property type="project" value="TreeGrafter"/>
</dbReference>
<dbReference type="PANTHER" id="PTHR23193">
    <property type="entry name" value="NUCLEAR PORE COMPLEX PROTEIN NUP"/>
    <property type="match status" value="1"/>
</dbReference>
<accession>A0A3B4FQR8</accession>
<dbReference type="Pfam" id="PF16755">
    <property type="entry name" value="Beta-prop_NUP159_NUP214"/>
    <property type="match status" value="1"/>
</dbReference>
<dbReference type="SUPFAM" id="SSF117289">
    <property type="entry name" value="Nucleoporin domain"/>
    <property type="match status" value="1"/>
</dbReference>
<dbReference type="Ensembl" id="ENSPNYT00000011895.1">
    <property type="protein sequence ID" value="ENSPNYP00000011616.1"/>
    <property type="gene ID" value="ENSPNYG00000008678.1"/>
</dbReference>
<reference evidence="5" key="1">
    <citation type="submission" date="2023-09" db="UniProtKB">
        <authorList>
            <consortium name="Ensembl"/>
        </authorList>
    </citation>
    <scope>IDENTIFICATION</scope>
</reference>
<dbReference type="GO" id="GO:0006405">
    <property type="term" value="P:RNA export from nucleus"/>
    <property type="evidence" value="ECO:0007669"/>
    <property type="project" value="TreeGrafter"/>
</dbReference>
<comment type="subcellular location">
    <subcellularLocation>
        <location evidence="1">Nucleus</location>
    </subcellularLocation>
</comment>
<proteinExistence type="predicted"/>
<evidence type="ECO:0000256" key="2">
    <source>
        <dbReference type="ARBA" id="ARBA00022448"/>
    </source>
</evidence>
<dbReference type="GO" id="GO:0008139">
    <property type="term" value="F:nuclear localization sequence binding"/>
    <property type="evidence" value="ECO:0007669"/>
    <property type="project" value="TreeGrafter"/>
</dbReference>
<dbReference type="InterPro" id="IPR039462">
    <property type="entry name" value="Nup159/Nup146_N"/>
</dbReference>
<dbReference type="GO" id="GO:0006606">
    <property type="term" value="P:protein import into nucleus"/>
    <property type="evidence" value="ECO:0007669"/>
    <property type="project" value="TreeGrafter"/>
</dbReference>
<evidence type="ECO:0000256" key="1">
    <source>
        <dbReference type="ARBA" id="ARBA00004123"/>
    </source>
</evidence>
<dbReference type="PANTHER" id="PTHR23193:SF21">
    <property type="entry name" value="NUCLEAR PORE COMPLEX PROTEIN NUP214"/>
    <property type="match status" value="1"/>
</dbReference>
<keyword evidence="2" id="KW-0813">Transport</keyword>
<dbReference type="Gene3D" id="2.130.10.10">
    <property type="entry name" value="YVTN repeat-like/Quinoprotein amine dehydrogenase"/>
    <property type="match status" value="1"/>
</dbReference>